<dbReference type="AlphaFoldDB" id="A0A932FW80"/>
<dbReference type="Gene3D" id="3.20.20.140">
    <property type="entry name" value="Metal-dependent hydrolases"/>
    <property type="match status" value="1"/>
</dbReference>
<dbReference type="GO" id="GO:0060169">
    <property type="term" value="P:negative regulation of adenosine receptor signaling pathway"/>
    <property type="evidence" value="ECO:0007669"/>
    <property type="project" value="TreeGrafter"/>
</dbReference>
<dbReference type="EMBL" id="JACPRF010000357">
    <property type="protein sequence ID" value="MBI2877530.1"/>
    <property type="molecule type" value="Genomic_DNA"/>
</dbReference>
<evidence type="ECO:0000256" key="1">
    <source>
        <dbReference type="ARBA" id="ARBA00001947"/>
    </source>
</evidence>
<keyword evidence="5" id="KW-0378">Hydrolase</keyword>
<keyword evidence="6" id="KW-0862">Zinc</keyword>
<dbReference type="GO" id="GO:0004000">
    <property type="term" value="F:adenosine deaminase activity"/>
    <property type="evidence" value="ECO:0007669"/>
    <property type="project" value="TreeGrafter"/>
</dbReference>
<comment type="caution">
    <text evidence="8">The sequence shown here is derived from an EMBL/GenBank/DDBJ whole genome shotgun (WGS) entry which is preliminary data.</text>
</comment>
<evidence type="ECO:0000313" key="9">
    <source>
        <dbReference type="Proteomes" id="UP000769766"/>
    </source>
</evidence>
<dbReference type="GO" id="GO:0009897">
    <property type="term" value="C:external side of plasma membrane"/>
    <property type="evidence" value="ECO:0007669"/>
    <property type="project" value="TreeGrafter"/>
</dbReference>
<dbReference type="PANTHER" id="PTHR11409:SF43">
    <property type="entry name" value="ADENOSINE DEAMINASE"/>
    <property type="match status" value="1"/>
</dbReference>
<evidence type="ECO:0000256" key="4">
    <source>
        <dbReference type="ARBA" id="ARBA00022723"/>
    </source>
</evidence>
<evidence type="ECO:0000313" key="8">
    <source>
        <dbReference type="EMBL" id="MBI2877530.1"/>
    </source>
</evidence>
<evidence type="ECO:0000259" key="7">
    <source>
        <dbReference type="Pfam" id="PF00962"/>
    </source>
</evidence>
<dbReference type="InterPro" id="IPR001365">
    <property type="entry name" value="A_deaminase_dom"/>
</dbReference>
<name>A0A932FW80_UNCTE</name>
<evidence type="ECO:0000256" key="5">
    <source>
        <dbReference type="ARBA" id="ARBA00022801"/>
    </source>
</evidence>
<reference evidence="8" key="1">
    <citation type="submission" date="2020-07" db="EMBL/GenBank/DDBJ databases">
        <title>Huge and variable diversity of episymbiotic CPR bacteria and DPANN archaea in groundwater ecosystems.</title>
        <authorList>
            <person name="He C.Y."/>
            <person name="Keren R."/>
            <person name="Whittaker M."/>
            <person name="Farag I.F."/>
            <person name="Doudna J."/>
            <person name="Cate J.H.D."/>
            <person name="Banfield J.F."/>
        </authorList>
    </citation>
    <scope>NUCLEOTIDE SEQUENCE</scope>
    <source>
        <strain evidence="8">NC_groundwater_672_Ag_B-0.1um_62_36</strain>
    </source>
</reference>
<evidence type="ECO:0000256" key="2">
    <source>
        <dbReference type="ARBA" id="ARBA00006676"/>
    </source>
</evidence>
<dbReference type="InterPro" id="IPR006330">
    <property type="entry name" value="Ado/ade_deaminase"/>
</dbReference>
<dbReference type="GO" id="GO:0043103">
    <property type="term" value="P:hypoxanthine salvage"/>
    <property type="evidence" value="ECO:0007669"/>
    <property type="project" value="TreeGrafter"/>
</dbReference>
<dbReference type="SUPFAM" id="SSF51556">
    <property type="entry name" value="Metallo-dependent hydrolases"/>
    <property type="match status" value="1"/>
</dbReference>
<keyword evidence="4" id="KW-0479">Metal-binding</keyword>
<dbReference type="GO" id="GO:0006154">
    <property type="term" value="P:adenosine catabolic process"/>
    <property type="evidence" value="ECO:0007669"/>
    <property type="project" value="TreeGrafter"/>
</dbReference>
<dbReference type="Proteomes" id="UP000769766">
    <property type="component" value="Unassembled WGS sequence"/>
</dbReference>
<feature type="domain" description="Adenosine deaminase" evidence="7">
    <location>
        <begin position="13"/>
        <end position="179"/>
    </location>
</feature>
<protein>
    <recommendedName>
        <fullName evidence="3">adenosine deaminase</fullName>
        <ecNumber evidence="3">3.5.4.4</ecNumber>
    </recommendedName>
</protein>
<dbReference type="InterPro" id="IPR032466">
    <property type="entry name" value="Metal_Hydrolase"/>
</dbReference>
<organism evidence="8 9">
    <name type="scientific">Tectimicrobiota bacterium</name>
    <dbReference type="NCBI Taxonomy" id="2528274"/>
    <lineage>
        <taxon>Bacteria</taxon>
        <taxon>Pseudomonadati</taxon>
        <taxon>Nitrospinota/Tectimicrobiota group</taxon>
        <taxon>Candidatus Tectimicrobiota</taxon>
    </lineage>
</organism>
<gene>
    <name evidence="8" type="ORF">HYY20_11675</name>
</gene>
<accession>A0A932FW80</accession>
<evidence type="ECO:0000256" key="6">
    <source>
        <dbReference type="ARBA" id="ARBA00022833"/>
    </source>
</evidence>
<dbReference type="EC" id="3.5.4.4" evidence="3"/>
<proteinExistence type="inferred from homology"/>
<comment type="cofactor">
    <cofactor evidence="1">
        <name>Zn(2+)</name>
        <dbReference type="ChEBI" id="CHEBI:29105"/>
    </cofactor>
</comment>
<dbReference type="Pfam" id="PF00962">
    <property type="entry name" value="A_deaminase"/>
    <property type="match status" value="2"/>
</dbReference>
<dbReference type="GO" id="GO:0046872">
    <property type="term" value="F:metal ion binding"/>
    <property type="evidence" value="ECO:0007669"/>
    <property type="project" value="UniProtKB-KW"/>
</dbReference>
<dbReference type="GO" id="GO:0046103">
    <property type="term" value="P:inosine biosynthetic process"/>
    <property type="evidence" value="ECO:0007669"/>
    <property type="project" value="TreeGrafter"/>
</dbReference>
<dbReference type="PANTHER" id="PTHR11409">
    <property type="entry name" value="ADENOSINE DEAMINASE"/>
    <property type="match status" value="1"/>
</dbReference>
<comment type="similarity">
    <text evidence="2">Belongs to the metallo-dependent hydrolases superfamily. Adenosine and AMP deaminases family.</text>
</comment>
<dbReference type="GO" id="GO:0005829">
    <property type="term" value="C:cytosol"/>
    <property type="evidence" value="ECO:0007669"/>
    <property type="project" value="TreeGrafter"/>
</dbReference>
<sequence>MARYSLEEVRDLPKAVLHLHLDGSLRSGTFLELWGGLPAATRSGLLQALELKPKDDRQLLSSICGSKVKELAPGNPLGEYLKAFALTCAVMKTAPALERIAYEAALDAHLDGAVYLEVRFAPFLHYVPGVLDYETIVEQVILGLRRAESETGMPAGVIICGLRNYVPVAATQELERLMACPISPSQDRSRRRFAAKFFMMEMAKLTEALSHQYPEVVGFDIAGDESGHPISDYTEAFFTVINNYIPVTAHAGEGFNVRSIEQAILFAHATRIGHGIRLLDMDDPELKELHPDPDRCRRYIDRVLRSVVHSKIVFEICPTSNLQIVTGVDRYQDHPIEAMRERGVRVSVNPDNTLISDTTASKDLQIVANTFDWSEEVLMRVCRNSFSRVFYNNHSCAVEYNERKRQHLKAAEGRLRTQ</sequence>
<evidence type="ECO:0000256" key="3">
    <source>
        <dbReference type="ARBA" id="ARBA00012784"/>
    </source>
</evidence>
<feature type="domain" description="Adenosine deaminase" evidence="7">
    <location>
        <begin position="202"/>
        <end position="392"/>
    </location>
</feature>